<feature type="transmembrane region" description="Helical" evidence="1">
    <location>
        <begin position="77"/>
        <end position="97"/>
    </location>
</feature>
<dbReference type="Pfam" id="PF14087">
    <property type="entry name" value="DUF4267"/>
    <property type="match status" value="1"/>
</dbReference>
<organism evidence="2 3">
    <name type="scientific">Crepidotus variabilis</name>
    <dbReference type="NCBI Taxonomy" id="179855"/>
    <lineage>
        <taxon>Eukaryota</taxon>
        <taxon>Fungi</taxon>
        <taxon>Dikarya</taxon>
        <taxon>Basidiomycota</taxon>
        <taxon>Agaricomycotina</taxon>
        <taxon>Agaricomycetes</taxon>
        <taxon>Agaricomycetidae</taxon>
        <taxon>Agaricales</taxon>
        <taxon>Agaricineae</taxon>
        <taxon>Crepidotaceae</taxon>
        <taxon>Crepidotus</taxon>
    </lineage>
</organism>
<dbReference type="EMBL" id="MU157870">
    <property type="protein sequence ID" value="KAF9526579.1"/>
    <property type="molecule type" value="Genomic_DNA"/>
</dbReference>
<keyword evidence="1" id="KW-0472">Membrane</keyword>
<feature type="transmembrane region" description="Helical" evidence="1">
    <location>
        <begin position="12"/>
        <end position="30"/>
    </location>
</feature>
<feature type="non-terminal residue" evidence="2">
    <location>
        <position position="126"/>
    </location>
</feature>
<evidence type="ECO:0000313" key="3">
    <source>
        <dbReference type="Proteomes" id="UP000807306"/>
    </source>
</evidence>
<evidence type="ECO:0000256" key="1">
    <source>
        <dbReference type="SAM" id="Phobius"/>
    </source>
</evidence>
<dbReference type="Proteomes" id="UP000807306">
    <property type="component" value="Unassembled WGS sequence"/>
</dbReference>
<accession>A0A9P6JNG1</accession>
<proteinExistence type="predicted"/>
<keyword evidence="1" id="KW-1133">Transmembrane helix</keyword>
<name>A0A9P6JNG1_9AGAR</name>
<dbReference type="OrthoDB" id="2989864at2759"/>
<keyword evidence="1" id="KW-0812">Transmembrane</keyword>
<protein>
    <submittedName>
        <fullName evidence="2">Uncharacterized protein</fullName>
    </submittedName>
</protein>
<feature type="transmembrane region" description="Helical" evidence="1">
    <location>
        <begin position="51"/>
        <end position="71"/>
    </location>
</feature>
<evidence type="ECO:0000313" key="2">
    <source>
        <dbReference type="EMBL" id="KAF9526579.1"/>
    </source>
</evidence>
<dbReference type="InterPro" id="IPR025363">
    <property type="entry name" value="DUF4267"/>
</dbReference>
<reference evidence="2" key="1">
    <citation type="submission" date="2020-11" db="EMBL/GenBank/DDBJ databases">
        <authorList>
            <consortium name="DOE Joint Genome Institute"/>
            <person name="Ahrendt S."/>
            <person name="Riley R."/>
            <person name="Andreopoulos W."/>
            <person name="Labutti K."/>
            <person name="Pangilinan J."/>
            <person name="Ruiz-Duenas F.J."/>
            <person name="Barrasa J.M."/>
            <person name="Sanchez-Garcia M."/>
            <person name="Camarero S."/>
            <person name="Miyauchi S."/>
            <person name="Serrano A."/>
            <person name="Linde D."/>
            <person name="Babiker R."/>
            <person name="Drula E."/>
            <person name="Ayuso-Fernandez I."/>
            <person name="Pacheco R."/>
            <person name="Padilla G."/>
            <person name="Ferreira P."/>
            <person name="Barriuso J."/>
            <person name="Kellner H."/>
            <person name="Castanera R."/>
            <person name="Alfaro M."/>
            <person name="Ramirez L."/>
            <person name="Pisabarro A.G."/>
            <person name="Kuo A."/>
            <person name="Tritt A."/>
            <person name="Lipzen A."/>
            <person name="He G."/>
            <person name="Yan M."/>
            <person name="Ng V."/>
            <person name="Cullen D."/>
            <person name="Martin F."/>
            <person name="Rosso M.-N."/>
            <person name="Henrissat B."/>
            <person name="Hibbett D."/>
            <person name="Martinez A.T."/>
            <person name="Grigoriev I.V."/>
        </authorList>
    </citation>
    <scope>NUCLEOTIDE SEQUENCE</scope>
    <source>
        <strain evidence="2">CBS 506.95</strain>
    </source>
</reference>
<keyword evidence="3" id="KW-1185">Reference proteome</keyword>
<feature type="transmembrane region" description="Helical" evidence="1">
    <location>
        <begin position="104"/>
        <end position="122"/>
    </location>
</feature>
<sequence>MFANFNPRHILPLFVATTTTFGGLISLFNAEHSILSFGLPKRIAVSQPAQSVMILSSARVTAIGLALYTLYFQDNLAAVDILLAISGYIGLVDAYVCWKEGVRITAIVRLTMTTTIAVWGWFGMTA</sequence>
<gene>
    <name evidence="2" type="ORF">CPB83DRAFT_724634</name>
</gene>
<dbReference type="AlphaFoldDB" id="A0A9P6JNG1"/>
<comment type="caution">
    <text evidence="2">The sequence shown here is derived from an EMBL/GenBank/DDBJ whole genome shotgun (WGS) entry which is preliminary data.</text>
</comment>